<feature type="compositionally biased region" description="Basic and acidic residues" evidence="1">
    <location>
        <begin position="346"/>
        <end position="396"/>
    </location>
</feature>
<evidence type="ECO:0000313" key="3">
    <source>
        <dbReference type="EMBL" id="KAK0739861.1"/>
    </source>
</evidence>
<feature type="region of interest" description="Disordered" evidence="1">
    <location>
        <begin position="449"/>
        <end position="497"/>
    </location>
</feature>
<evidence type="ECO:0000256" key="1">
    <source>
        <dbReference type="SAM" id="MobiDB-lite"/>
    </source>
</evidence>
<feature type="region of interest" description="Disordered" evidence="1">
    <location>
        <begin position="49"/>
        <end position="214"/>
    </location>
</feature>
<dbReference type="Proteomes" id="UP001172159">
    <property type="component" value="Unassembled WGS sequence"/>
</dbReference>
<feature type="region of interest" description="Disordered" evidence="1">
    <location>
        <begin position="581"/>
        <end position="701"/>
    </location>
</feature>
<feature type="compositionally biased region" description="Basic and acidic residues" evidence="1">
    <location>
        <begin position="159"/>
        <end position="176"/>
    </location>
</feature>
<organism evidence="3 4">
    <name type="scientific">Apiosordaria backusii</name>
    <dbReference type="NCBI Taxonomy" id="314023"/>
    <lineage>
        <taxon>Eukaryota</taxon>
        <taxon>Fungi</taxon>
        <taxon>Dikarya</taxon>
        <taxon>Ascomycota</taxon>
        <taxon>Pezizomycotina</taxon>
        <taxon>Sordariomycetes</taxon>
        <taxon>Sordariomycetidae</taxon>
        <taxon>Sordariales</taxon>
        <taxon>Lasiosphaeriaceae</taxon>
        <taxon>Apiosordaria</taxon>
    </lineage>
</organism>
<gene>
    <name evidence="3" type="ORF">B0T21DRAFT_363492</name>
</gene>
<feature type="compositionally biased region" description="Basic and acidic residues" evidence="1">
    <location>
        <begin position="473"/>
        <end position="482"/>
    </location>
</feature>
<feature type="compositionally biased region" description="Low complexity" evidence="1">
    <location>
        <begin position="88"/>
        <end position="98"/>
    </location>
</feature>
<keyword evidence="4" id="KW-1185">Reference proteome</keyword>
<feature type="region of interest" description="Disordered" evidence="1">
    <location>
        <begin position="763"/>
        <end position="793"/>
    </location>
</feature>
<feature type="region of interest" description="Disordered" evidence="1">
    <location>
        <begin position="1"/>
        <end position="33"/>
    </location>
</feature>
<feature type="compositionally biased region" description="Low complexity" evidence="1">
    <location>
        <begin position="671"/>
        <end position="680"/>
    </location>
</feature>
<dbReference type="AlphaFoldDB" id="A0AA40BT17"/>
<feature type="compositionally biased region" description="Basic and acidic residues" evidence="1">
    <location>
        <begin position="263"/>
        <end position="276"/>
    </location>
</feature>
<proteinExistence type="predicted"/>
<dbReference type="PANTHER" id="PTHR23159:SF31">
    <property type="entry name" value="CENTROSOME-ASSOCIATED PROTEIN CEP250 ISOFORM X1"/>
    <property type="match status" value="1"/>
</dbReference>
<evidence type="ECO:0000259" key="2">
    <source>
        <dbReference type="Pfam" id="PF11500"/>
    </source>
</evidence>
<reference evidence="3" key="1">
    <citation type="submission" date="2023-06" db="EMBL/GenBank/DDBJ databases">
        <title>Genome-scale phylogeny and comparative genomics of the fungal order Sordariales.</title>
        <authorList>
            <consortium name="Lawrence Berkeley National Laboratory"/>
            <person name="Hensen N."/>
            <person name="Bonometti L."/>
            <person name="Westerberg I."/>
            <person name="Brannstrom I.O."/>
            <person name="Guillou S."/>
            <person name="Cros-Aarteil S."/>
            <person name="Calhoun S."/>
            <person name="Haridas S."/>
            <person name="Kuo A."/>
            <person name="Mondo S."/>
            <person name="Pangilinan J."/>
            <person name="Riley R."/>
            <person name="Labutti K."/>
            <person name="Andreopoulos B."/>
            <person name="Lipzen A."/>
            <person name="Chen C."/>
            <person name="Yanf M."/>
            <person name="Daum C."/>
            <person name="Ng V."/>
            <person name="Clum A."/>
            <person name="Steindorff A."/>
            <person name="Ohm R."/>
            <person name="Martin F."/>
            <person name="Silar P."/>
            <person name="Natvig D."/>
            <person name="Lalanne C."/>
            <person name="Gautier V."/>
            <person name="Ament-Velasquez S.L."/>
            <person name="Kruys A."/>
            <person name="Hutchinson M.I."/>
            <person name="Powell A.J."/>
            <person name="Barry K."/>
            <person name="Miller A.N."/>
            <person name="Grigoriev I.V."/>
            <person name="Debuchy R."/>
            <person name="Gladieux P."/>
            <person name="Thoren M.H."/>
            <person name="Johannesson H."/>
        </authorList>
    </citation>
    <scope>NUCLEOTIDE SEQUENCE</scope>
    <source>
        <strain evidence="3">CBS 540.89</strain>
    </source>
</reference>
<feature type="compositionally biased region" description="Basic and acidic residues" evidence="1">
    <location>
        <begin position="455"/>
        <end position="464"/>
    </location>
</feature>
<dbReference type="PANTHER" id="PTHR23159">
    <property type="entry name" value="CENTROSOMAL PROTEIN 2"/>
    <property type="match status" value="1"/>
</dbReference>
<feature type="region of interest" description="Disordered" evidence="1">
    <location>
        <begin position="317"/>
        <end position="403"/>
    </location>
</feature>
<protein>
    <submittedName>
        <fullName evidence="3">Spindle pole body formation-associated protein-domain-containing protein</fullName>
    </submittedName>
</protein>
<feature type="compositionally biased region" description="Low complexity" evidence="1">
    <location>
        <begin position="765"/>
        <end position="780"/>
    </location>
</feature>
<feature type="compositionally biased region" description="Polar residues" evidence="1">
    <location>
        <begin position="647"/>
        <end position="656"/>
    </location>
</feature>
<feature type="compositionally biased region" description="Low complexity" evidence="1">
    <location>
        <begin position="603"/>
        <end position="622"/>
    </location>
</feature>
<dbReference type="InterPro" id="IPR021589">
    <property type="entry name" value="Cut12"/>
</dbReference>
<comment type="caution">
    <text evidence="3">The sequence shown here is derived from an EMBL/GenBank/DDBJ whole genome shotgun (WGS) entry which is preliminary data.</text>
</comment>
<dbReference type="EMBL" id="JAUKTV010000004">
    <property type="protein sequence ID" value="KAK0739861.1"/>
    <property type="molecule type" value="Genomic_DNA"/>
</dbReference>
<feature type="compositionally biased region" description="Basic residues" evidence="1">
    <location>
        <begin position="333"/>
        <end position="345"/>
    </location>
</feature>
<name>A0AA40BT17_9PEZI</name>
<sequence length="793" mass="88198">MISWALKRNNKDADTARDATGGDDTTQIDMPDTPAPVFAVRALKTAIFGTPAARADRRASRLTAANNKSAPAKPDATSAPEKSPAKPPGILLTPGTGTTRRKRVSFGHDVKQGSGGPARTSTSGLPDDRPGKFPSPWVDEAGDTPIPKAKTKLQQTLENARRNKSEENTTEIRDFAAQESEQEGAWEEVDDDYDESDYEADITTDLNEPHSRSGQYWKSYFETYHADAKAEMEKLVKYKQLAKSYAKMKDTEADELKQKLREEQEKVQQMEEKLAEMSRQVAARTQRNGGQVDMQLVDELNKQTALAREYKMQVEELEELLHEDTDEEEPKGPRQRRVASPRTHRTLMEAQRELRKARSQLREMDSLREERDRLRSDLKFAEQRSTKLADENKKLSGELSKSGTRIQDLEKNLAESKASYDKLKEDAKNRYKEAREVLETKNKKISELQDQTASLKKEATETKRATRATRGLSLDEKSKPSTDRPSTALKSLETAEEDHTRLLRELKELKRASLQTATTTRDKRPGVDGYKFTSTTDDLQTLATSRALRDRIESEFGVGGRKSQPSFPATTTMSTVLIDRANLPDSPSPVGRSAPSSKEDLISRTPSRGSSRPRTSRITISRENLKSKSSSENDTAGAAVEREKQRLTTNGSRTTTSLLQPRKKLPPPTPAATTRSSRPALGNNDDDDDDFTQTPPEIASFDLVSGKFARLGGGGGGNNQNNPNSSAVWSTMNASQLAMPADRKAAAIARLQRKKAARLQMERITNGGNHNTNGVVGENNRVANRNKENLRPY</sequence>
<feature type="region of interest" description="Disordered" evidence="1">
    <location>
        <begin position="263"/>
        <end position="288"/>
    </location>
</feature>
<dbReference type="Pfam" id="PF11500">
    <property type="entry name" value="Cut12"/>
    <property type="match status" value="1"/>
</dbReference>
<feature type="compositionally biased region" description="Acidic residues" evidence="1">
    <location>
        <begin position="180"/>
        <end position="202"/>
    </location>
</feature>
<evidence type="ECO:0000313" key="4">
    <source>
        <dbReference type="Proteomes" id="UP001172159"/>
    </source>
</evidence>
<accession>A0AA40BT17</accession>
<feature type="domain" description="Spindle pole body-associated protein cut12" evidence="2">
    <location>
        <begin position="148"/>
        <end position="288"/>
    </location>
</feature>